<dbReference type="PROSITE" id="PS50279">
    <property type="entry name" value="BPTI_KUNITZ_2"/>
    <property type="match status" value="1"/>
</dbReference>
<evidence type="ECO:0000259" key="1">
    <source>
        <dbReference type="PROSITE" id="PS50279"/>
    </source>
</evidence>
<dbReference type="InterPro" id="IPR036880">
    <property type="entry name" value="Kunitz_BPTI_sf"/>
</dbReference>
<dbReference type="EMBL" id="KN549952">
    <property type="protein sequence ID" value="KHJ95485.1"/>
    <property type="molecule type" value="Genomic_DNA"/>
</dbReference>
<evidence type="ECO:0000313" key="3">
    <source>
        <dbReference type="Proteomes" id="UP000053660"/>
    </source>
</evidence>
<dbReference type="Proteomes" id="UP000053660">
    <property type="component" value="Unassembled WGS sequence"/>
</dbReference>
<dbReference type="Pfam" id="PF00014">
    <property type="entry name" value="Kunitz_BPTI"/>
    <property type="match status" value="1"/>
</dbReference>
<name>A0A0B1TJ91_OESDE</name>
<dbReference type="Gene3D" id="4.10.410.10">
    <property type="entry name" value="Pancreatic trypsin inhibitor Kunitz domain"/>
    <property type="match status" value="1"/>
</dbReference>
<organism evidence="2 3">
    <name type="scientific">Oesophagostomum dentatum</name>
    <name type="common">Nodular worm</name>
    <dbReference type="NCBI Taxonomy" id="61180"/>
    <lineage>
        <taxon>Eukaryota</taxon>
        <taxon>Metazoa</taxon>
        <taxon>Ecdysozoa</taxon>
        <taxon>Nematoda</taxon>
        <taxon>Chromadorea</taxon>
        <taxon>Rhabditida</taxon>
        <taxon>Rhabditina</taxon>
        <taxon>Rhabditomorpha</taxon>
        <taxon>Strongyloidea</taxon>
        <taxon>Strongylidae</taxon>
        <taxon>Oesophagostomum</taxon>
    </lineage>
</organism>
<dbReference type="SUPFAM" id="SSF57362">
    <property type="entry name" value="BPTI-like"/>
    <property type="match status" value="1"/>
</dbReference>
<accession>A0A0B1TJ91</accession>
<keyword evidence="3" id="KW-1185">Reference proteome</keyword>
<dbReference type="CDD" id="cd00109">
    <property type="entry name" value="Kunitz-type"/>
    <property type="match status" value="1"/>
</dbReference>
<dbReference type="GO" id="GO:0004867">
    <property type="term" value="F:serine-type endopeptidase inhibitor activity"/>
    <property type="evidence" value="ECO:0007669"/>
    <property type="project" value="InterPro"/>
</dbReference>
<reference evidence="2 3" key="1">
    <citation type="submission" date="2014-03" db="EMBL/GenBank/DDBJ databases">
        <title>Draft genome of the hookworm Oesophagostomum dentatum.</title>
        <authorList>
            <person name="Mitreva M."/>
        </authorList>
    </citation>
    <scope>NUCLEOTIDE SEQUENCE [LARGE SCALE GENOMIC DNA]</scope>
    <source>
        <strain evidence="2 3">OD-Hann</strain>
    </source>
</reference>
<sequence>MEFGNGFQYIRRYAFVKRFGTCVQFLWSGKMENSNNFETWDDCARACGAPSTPRPQDVCQMDMDRGECHRSAQR</sequence>
<protein>
    <submittedName>
        <fullName evidence="2">Kunitz/Bovine pancreatic trypsin inhibitor domain protein</fullName>
    </submittedName>
</protein>
<gene>
    <name evidence="2" type="ORF">OESDEN_04572</name>
</gene>
<dbReference type="AlphaFoldDB" id="A0A0B1TJ91"/>
<dbReference type="SMART" id="SM00131">
    <property type="entry name" value="KU"/>
    <property type="match status" value="1"/>
</dbReference>
<dbReference type="OrthoDB" id="4473401at2759"/>
<dbReference type="InterPro" id="IPR002223">
    <property type="entry name" value="Kunitz_BPTI"/>
</dbReference>
<proteinExistence type="predicted"/>
<evidence type="ECO:0000313" key="2">
    <source>
        <dbReference type="EMBL" id="KHJ95485.1"/>
    </source>
</evidence>
<feature type="domain" description="BPTI/Kunitz inhibitor" evidence="1">
    <location>
        <begin position="1"/>
        <end position="47"/>
    </location>
</feature>